<keyword evidence="3" id="KW-0808">Transferase</keyword>
<keyword evidence="2" id="KW-0328">Glycosyltransferase</keyword>
<dbReference type="InterPro" id="IPR037257">
    <property type="entry name" value="T2SS_E_N_sf"/>
</dbReference>
<dbReference type="EMBL" id="CP124616">
    <property type="protein sequence ID" value="WGW03338.1"/>
    <property type="molecule type" value="Genomic_DNA"/>
</dbReference>
<dbReference type="Gene3D" id="3.90.550.10">
    <property type="entry name" value="Spore Coat Polysaccharide Biosynthesis Protein SpsA, Chain A"/>
    <property type="match status" value="1"/>
</dbReference>
<dbReference type="PANTHER" id="PTHR43867">
    <property type="entry name" value="CELLULOSE SYNTHASE CATALYTIC SUBUNIT A [UDP-FORMING]"/>
    <property type="match status" value="1"/>
</dbReference>
<dbReference type="Pfam" id="PF05157">
    <property type="entry name" value="MshEN"/>
    <property type="match status" value="1"/>
</dbReference>
<dbReference type="SUPFAM" id="SSF53448">
    <property type="entry name" value="Nucleotide-diphospho-sugar transferases"/>
    <property type="match status" value="1"/>
</dbReference>
<feature type="domain" description="Glycosyltransferase 2-like" evidence="9">
    <location>
        <begin position="338"/>
        <end position="530"/>
    </location>
</feature>
<dbReference type="PANTHER" id="PTHR43867:SF2">
    <property type="entry name" value="CELLULOSE SYNTHASE CATALYTIC SUBUNIT A [UDP-FORMING]"/>
    <property type="match status" value="1"/>
</dbReference>
<dbReference type="InterPro" id="IPR007831">
    <property type="entry name" value="T2SS_GspE_N"/>
</dbReference>
<name>A0ABY8QH85_9RHOB</name>
<evidence type="ECO:0000256" key="3">
    <source>
        <dbReference type="ARBA" id="ARBA00022679"/>
    </source>
</evidence>
<comment type="subcellular location">
    <subcellularLocation>
        <location evidence="1">Membrane</location>
        <topology evidence="1">Multi-pass membrane protein</topology>
    </subcellularLocation>
</comment>
<reference evidence="10 11" key="1">
    <citation type="submission" date="2023-05" db="EMBL/GenBank/DDBJ databases">
        <title>YMD87, complete Genome.</title>
        <authorList>
            <person name="Zhang J."/>
            <person name="Xu X."/>
        </authorList>
    </citation>
    <scope>NUCLEOTIDE SEQUENCE [LARGE SCALE GENOMIC DNA]</scope>
    <source>
        <strain evidence="10 11">YMD87</strain>
    </source>
</reference>
<evidence type="ECO:0000259" key="8">
    <source>
        <dbReference type="Pfam" id="PF05157"/>
    </source>
</evidence>
<keyword evidence="11" id="KW-1185">Reference proteome</keyword>
<evidence type="ECO:0000313" key="11">
    <source>
        <dbReference type="Proteomes" id="UP001241605"/>
    </source>
</evidence>
<evidence type="ECO:0000256" key="6">
    <source>
        <dbReference type="ARBA" id="ARBA00023136"/>
    </source>
</evidence>
<keyword evidence="5 7" id="KW-1133">Transmembrane helix</keyword>
<feature type="domain" description="Type II secretion system protein GspE N-terminal" evidence="8">
    <location>
        <begin position="80"/>
        <end position="128"/>
    </location>
</feature>
<dbReference type="InterPro" id="IPR029044">
    <property type="entry name" value="Nucleotide-diphossugar_trans"/>
</dbReference>
<dbReference type="InterPro" id="IPR001173">
    <property type="entry name" value="Glyco_trans_2-like"/>
</dbReference>
<feature type="transmembrane region" description="Helical" evidence="7">
    <location>
        <begin position="214"/>
        <end position="234"/>
    </location>
</feature>
<protein>
    <submittedName>
        <fullName evidence="10">Glycosyltransferase family 2 protein</fullName>
    </submittedName>
</protein>
<keyword evidence="4 7" id="KW-0812">Transmembrane</keyword>
<proteinExistence type="predicted"/>
<keyword evidence="6 7" id="KW-0472">Membrane</keyword>
<evidence type="ECO:0000259" key="9">
    <source>
        <dbReference type="Pfam" id="PF13632"/>
    </source>
</evidence>
<feature type="transmembrane region" description="Helical" evidence="7">
    <location>
        <begin position="579"/>
        <end position="598"/>
    </location>
</feature>
<organism evidence="10 11">
    <name type="scientific">Tropicibacter oceani</name>
    <dbReference type="NCBI Taxonomy" id="3058420"/>
    <lineage>
        <taxon>Bacteria</taxon>
        <taxon>Pseudomonadati</taxon>
        <taxon>Pseudomonadota</taxon>
        <taxon>Alphaproteobacteria</taxon>
        <taxon>Rhodobacterales</taxon>
        <taxon>Roseobacteraceae</taxon>
        <taxon>Tropicibacter</taxon>
    </lineage>
</organism>
<sequence length="629" mass="69101">MSTQSRQLVIGHLSQAQARRGQPISRILMDDGQVAPRSMVGALAEASRTGQTISRVLEAESLASRQDILAAQAQHYGAMVLRRDDTPPDPDLARLLPAEFCLMHGVLPWMRLGDTLLLATARPEDYETLLGILPGGLGPVMMALTLEADVHDEIAARHGDALANRAETWRAPEDSCRDINSAGRGAIVVAALAAGLCLLLLAFAPAVFFGGALLMALGSLVASQGMKLAALLALPRRQAPAGAATLPKNPPTMSILVPLFKEEEIAETLIARLTRLTYPKALLDVVLILEAGDDCTHRALARTRLPPWCRVIEVPPGAVTTKPRAMNYAFRFTRGQIIGVYDAEDAPAPDQLTRVAEHFSRAPPNVACLQGILDFYNPRANWLSRCFAVEYASWFRVLLPGLARLGLAVPLGGTTIFFRRAALEAVQGWDAHNVTEDADLGFRLARQGYVTELIPTATREEANNRFWPWIKQRSRWLKGYGITWWVHSRRPRQLWRELGPKRFAGMQILLMGTLLQFALAPVLWSFWLVLFGLPHPLDPHLTRPVILTLTALFLSAEAISIVIGLAAVARSPHRGLTPWVPTLFAYFPLGTLAIYKALYETLFKPFYWDKTQHGHSAPDSPAADIPGDT</sequence>
<feature type="transmembrane region" description="Helical" evidence="7">
    <location>
        <begin position="508"/>
        <end position="533"/>
    </location>
</feature>
<dbReference type="SUPFAM" id="SSF160246">
    <property type="entry name" value="EspE N-terminal domain-like"/>
    <property type="match status" value="1"/>
</dbReference>
<evidence type="ECO:0000313" key="10">
    <source>
        <dbReference type="EMBL" id="WGW03338.1"/>
    </source>
</evidence>
<dbReference type="Pfam" id="PF13632">
    <property type="entry name" value="Glyco_trans_2_3"/>
    <property type="match status" value="1"/>
</dbReference>
<dbReference type="Proteomes" id="UP001241605">
    <property type="component" value="Chromosome"/>
</dbReference>
<gene>
    <name evidence="10" type="ORF">QF118_15610</name>
</gene>
<evidence type="ECO:0000256" key="4">
    <source>
        <dbReference type="ARBA" id="ARBA00022692"/>
    </source>
</evidence>
<dbReference type="RefSeq" id="WP_282299974.1">
    <property type="nucleotide sequence ID" value="NZ_CP124616.1"/>
</dbReference>
<evidence type="ECO:0000256" key="1">
    <source>
        <dbReference type="ARBA" id="ARBA00004141"/>
    </source>
</evidence>
<feature type="transmembrane region" description="Helical" evidence="7">
    <location>
        <begin position="545"/>
        <end position="567"/>
    </location>
</feature>
<evidence type="ECO:0000256" key="7">
    <source>
        <dbReference type="SAM" id="Phobius"/>
    </source>
</evidence>
<evidence type="ECO:0000256" key="5">
    <source>
        <dbReference type="ARBA" id="ARBA00022989"/>
    </source>
</evidence>
<feature type="transmembrane region" description="Helical" evidence="7">
    <location>
        <begin position="187"/>
        <end position="208"/>
    </location>
</feature>
<accession>A0ABY8QH85</accession>
<dbReference type="InterPro" id="IPR050321">
    <property type="entry name" value="Glycosyltr_2/OpgH_subfam"/>
</dbReference>
<evidence type="ECO:0000256" key="2">
    <source>
        <dbReference type="ARBA" id="ARBA00022676"/>
    </source>
</evidence>